<organism evidence="2 3">
    <name type="scientific">Actinomadura macrotermitis</name>
    <dbReference type="NCBI Taxonomy" id="2585200"/>
    <lineage>
        <taxon>Bacteria</taxon>
        <taxon>Bacillati</taxon>
        <taxon>Actinomycetota</taxon>
        <taxon>Actinomycetes</taxon>
        <taxon>Streptosporangiales</taxon>
        <taxon>Thermomonosporaceae</taxon>
        <taxon>Actinomadura</taxon>
    </lineage>
</organism>
<name>A0A7K0BTW1_9ACTN</name>
<reference evidence="2 3" key="1">
    <citation type="submission" date="2019-10" db="EMBL/GenBank/DDBJ databases">
        <title>Actinomadura rubteroloni sp. nov. and Actinomadura macrotermitis sp. nov., isolated from the gut of fungus growing-termite Macrotermes natalensis.</title>
        <authorList>
            <person name="Benndorf R."/>
            <person name="Martin K."/>
            <person name="Kuefner M."/>
            <person name="De Beer W."/>
            <person name="Kaster A.-K."/>
            <person name="Vollmers J."/>
            <person name="Poulsen M."/>
            <person name="Beemelmanns C."/>
        </authorList>
    </citation>
    <scope>NUCLEOTIDE SEQUENCE [LARGE SCALE GENOMIC DNA]</scope>
    <source>
        <strain evidence="2 3">RB68</strain>
    </source>
</reference>
<evidence type="ECO:0000313" key="3">
    <source>
        <dbReference type="Proteomes" id="UP000487268"/>
    </source>
</evidence>
<dbReference type="Proteomes" id="UP000487268">
    <property type="component" value="Unassembled WGS sequence"/>
</dbReference>
<protein>
    <submittedName>
        <fullName evidence="2">Uncharacterized protein</fullName>
    </submittedName>
</protein>
<comment type="caution">
    <text evidence="2">The sequence shown here is derived from an EMBL/GenBank/DDBJ whole genome shotgun (WGS) entry which is preliminary data.</text>
</comment>
<proteinExistence type="predicted"/>
<evidence type="ECO:0000256" key="1">
    <source>
        <dbReference type="SAM" id="MobiDB-lite"/>
    </source>
</evidence>
<keyword evidence="3" id="KW-1185">Reference proteome</keyword>
<dbReference type="AlphaFoldDB" id="A0A7K0BTW1"/>
<gene>
    <name evidence="2" type="ORF">ACRB68_21850</name>
</gene>
<sequence>MIHVTREQAMENAGRILAEARVHMATLTAREAAEEAFVPGGPSIDELEERIRALRAEQVAANAAKQSAAEAGQVLASARAHMARHTPRQAAEEAYVPDGPSAEELEERIRALRDKARRSQ</sequence>
<dbReference type="RefSeq" id="WP_153531946.1">
    <property type="nucleotide sequence ID" value="NZ_WEGH01000001.1"/>
</dbReference>
<evidence type="ECO:0000313" key="2">
    <source>
        <dbReference type="EMBL" id="MQY04134.1"/>
    </source>
</evidence>
<dbReference type="EMBL" id="WEGH01000001">
    <property type="protein sequence ID" value="MQY04134.1"/>
    <property type="molecule type" value="Genomic_DNA"/>
</dbReference>
<accession>A0A7K0BTW1</accession>
<feature type="region of interest" description="Disordered" evidence="1">
    <location>
        <begin position="84"/>
        <end position="103"/>
    </location>
</feature>